<dbReference type="EMBL" id="OY660874">
    <property type="protein sequence ID" value="CAJ1067835.1"/>
    <property type="molecule type" value="Genomic_DNA"/>
</dbReference>
<evidence type="ECO:0000256" key="1">
    <source>
        <dbReference type="SAM" id="MobiDB-lite"/>
    </source>
</evidence>
<sequence length="177" mass="19732">MDSRRRTQSGTPHLEGQQQGQVRDRNQTLLSITTDGRTEGQNTAHHEELLLWITAGFGPVLVSVSGFNSPPLLLPPPSCGSSDTDRRSSNRRTARLSPYQGPRLSSARPRHSVYSTTANKPHKGEENRARERRSRVLGPPSLLLLTEREEEEEEEEEGAFLSPGAPEGCRLWLQRGE</sequence>
<feature type="compositionally biased region" description="Polar residues" evidence="1">
    <location>
        <begin position="8"/>
        <end position="25"/>
    </location>
</feature>
<keyword evidence="3" id="KW-1185">Reference proteome</keyword>
<proteinExistence type="predicted"/>
<accession>A0AAV1G2U5</accession>
<organism evidence="2 3">
    <name type="scientific">Xyrichtys novacula</name>
    <name type="common">Pearly razorfish</name>
    <name type="synonym">Hemipteronotus novacula</name>
    <dbReference type="NCBI Taxonomy" id="13765"/>
    <lineage>
        <taxon>Eukaryota</taxon>
        <taxon>Metazoa</taxon>
        <taxon>Chordata</taxon>
        <taxon>Craniata</taxon>
        <taxon>Vertebrata</taxon>
        <taxon>Euteleostomi</taxon>
        <taxon>Actinopterygii</taxon>
        <taxon>Neopterygii</taxon>
        <taxon>Teleostei</taxon>
        <taxon>Neoteleostei</taxon>
        <taxon>Acanthomorphata</taxon>
        <taxon>Eupercaria</taxon>
        <taxon>Labriformes</taxon>
        <taxon>Labridae</taxon>
        <taxon>Xyrichtys</taxon>
    </lineage>
</organism>
<dbReference type="AlphaFoldDB" id="A0AAV1G2U5"/>
<feature type="compositionally biased region" description="Acidic residues" evidence="1">
    <location>
        <begin position="148"/>
        <end position="158"/>
    </location>
</feature>
<protein>
    <submittedName>
        <fullName evidence="2">Uncharacterized protein</fullName>
    </submittedName>
</protein>
<dbReference type="Proteomes" id="UP001178508">
    <property type="component" value="Chromosome 11"/>
</dbReference>
<evidence type="ECO:0000313" key="2">
    <source>
        <dbReference type="EMBL" id="CAJ1067835.1"/>
    </source>
</evidence>
<gene>
    <name evidence="2" type="ORF">XNOV1_A034566</name>
</gene>
<name>A0AAV1G2U5_XYRNO</name>
<reference evidence="2" key="1">
    <citation type="submission" date="2023-08" db="EMBL/GenBank/DDBJ databases">
        <authorList>
            <person name="Alioto T."/>
            <person name="Alioto T."/>
            <person name="Gomez Garrido J."/>
        </authorList>
    </citation>
    <scope>NUCLEOTIDE SEQUENCE</scope>
</reference>
<feature type="region of interest" description="Disordered" evidence="1">
    <location>
        <begin position="70"/>
        <end position="177"/>
    </location>
</feature>
<feature type="region of interest" description="Disordered" evidence="1">
    <location>
        <begin position="1"/>
        <end position="25"/>
    </location>
</feature>
<evidence type="ECO:0000313" key="3">
    <source>
        <dbReference type="Proteomes" id="UP001178508"/>
    </source>
</evidence>